<comment type="caution">
    <text evidence="2">The sequence shown here is derived from an EMBL/GenBank/DDBJ whole genome shotgun (WGS) entry which is preliminary data.</text>
</comment>
<organism evidence="2 3">
    <name type="scientific">Prorocentrum cordatum</name>
    <dbReference type="NCBI Taxonomy" id="2364126"/>
    <lineage>
        <taxon>Eukaryota</taxon>
        <taxon>Sar</taxon>
        <taxon>Alveolata</taxon>
        <taxon>Dinophyceae</taxon>
        <taxon>Prorocentrales</taxon>
        <taxon>Prorocentraceae</taxon>
        <taxon>Prorocentrum</taxon>
    </lineage>
</organism>
<feature type="region of interest" description="Disordered" evidence="1">
    <location>
        <begin position="142"/>
        <end position="215"/>
    </location>
</feature>
<feature type="non-terminal residue" evidence="2">
    <location>
        <position position="1"/>
    </location>
</feature>
<name>A0ABN9Y618_9DINO</name>
<feature type="region of interest" description="Disordered" evidence="1">
    <location>
        <begin position="523"/>
        <end position="551"/>
    </location>
</feature>
<protein>
    <submittedName>
        <fullName evidence="2">Uncharacterized protein</fullName>
    </submittedName>
</protein>
<feature type="compositionally biased region" description="Low complexity" evidence="1">
    <location>
        <begin position="167"/>
        <end position="176"/>
    </location>
</feature>
<dbReference type="Proteomes" id="UP001189429">
    <property type="component" value="Unassembled WGS sequence"/>
</dbReference>
<feature type="compositionally biased region" description="Low complexity" evidence="1">
    <location>
        <begin position="279"/>
        <end position="298"/>
    </location>
</feature>
<feature type="region of interest" description="Disordered" evidence="1">
    <location>
        <begin position="267"/>
        <end position="332"/>
    </location>
</feature>
<proteinExistence type="predicted"/>
<reference evidence="2" key="1">
    <citation type="submission" date="2023-10" db="EMBL/GenBank/DDBJ databases">
        <authorList>
            <person name="Chen Y."/>
            <person name="Shah S."/>
            <person name="Dougan E. K."/>
            <person name="Thang M."/>
            <person name="Chan C."/>
        </authorList>
    </citation>
    <scope>NUCLEOTIDE SEQUENCE [LARGE SCALE GENOMIC DNA]</scope>
</reference>
<sequence>PFWLKPIPFARSRFGPRGWPQRSTAWGMAAGGGRAACTAAEPPQHGGAAASLWPARRARRAAAREADQGKLRAALGRVAVLEAELAALRVAHEAAAAQALALAAQGSAQLPSEALHREVSERLALAVPVLLEVLAGPQRAAADTFSAPRPPPGPLRLAGAGEGEQGSGQAAAAASAHRVDGAQSMPLSGVLQGAGDGAGTAAGEPTQAQAGERWGSGSRAVAGVCPLHRSRRNAGLHCAARRAARISVMRQSSLNRLQRSAKAGRVHLGGQARHGRVRGAGVRARAALPLPRSAGAASHVRQRSEERRPPLRGGAPAPPRRQPEARAACEAAPSDWTVARAYRGRSAPPGAIFALAERARRAPEARPLPLASGPRWWKWSVEDSDVVGVGGASHGTHFDSKEAQKAPVAAAPMGLDKHRPESSGGFGEHPAPRPSEGGAGHPHRLPDPGAACSTACTSSPAAFADPSIVTAYLLANEAAVLSGGSEMAAGDIDGERSMQVDGSRNQDGNSALASDAVAHGGFDLSPHFGTDDGVEAAGPQRNGGRSLDDDALLTSPPSGSCSCSGGGGIDVEDGEGGVGGGCTLHGSETVARQEPARGPKRLLALRRHVFEGTVALTVDRDIRRPGWQGDGGDDAPPAPSASELEAGRLWLRDTFGPGSPWGAWARQERQRRREAQLQQ</sequence>
<feature type="region of interest" description="Disordered" evidence="1">
    <location>
        <begin position="414"/>
        <end position="446"/>
    </location>
</feature>
<accession>A0ABN9Y618</accession>
<evidence type="ECO:0000313" key="2">
    <source>
        <dbReference type="EMBL" id="CAK0906664.1"/>
    </source>
</evidence>
<dbReference type="EMBL" id="CAUYUJ010021726">
    <property type="protein sequence ID" value="CAK0906664.1"/>
    <property type="molecule type" value="Genomic_DNA"/>
</dbReference>
<feature type="region of interest" description="Disordered" evidence="1">
    <location>
        <begin position="622"/>
        <end position="679"/>
    </location>
</feature>
<feature type="compositionally biased region" description="Basic and acidic residues" evidence="1">
    <location>
        <begin position="666"/>
        <end position="679"/>
    </location>
</feature>
<evidence type="ECO:0000313" key="3">
    <source>
        <dbReference type="Proteomes" id="UP001189429"/>
    </source>
</evidence>
<evidence type="ECO:0000256" key="1">
    <source>
        <dbReference type="SAM" id="MobiDB-lite"/>
    </source>
</evidence>
<gene>
    <name evidence="2" type="ORF">PCOR1329_LOCUS81915</name>
</gene>
<keyword evidence="3" id="KW-1185">Reference proteome</keyword>